<name>A0A6G1C930_9ORYZ</name>
<accession>A0A6G1C930</accession>
<protein>
    <submittedName>
        <fullName evidence="2">Uncharacterized protein</fullName>
    </submittedName>
</protein>
<reference evidence="2 3" key="1">
    <citation type="submission" date="2019-11" db="EMBL/GenBank/DDBJ databases">
        <title>Whole genome sequence of Oryza granulata.</title>
        <authorList>
            <person name="Li W."/>
        </authorList>
    </citation>
    <scope>NUCLEOTIDE SEQUENCE [LARGE SCALE GENOMIC DNA]</scope>
    <source>
        <strain evidence="3">cv. Menghai</strain>
        <tissue evidence="2">Leaf</tissue>
    </source>
</reference>
<organism evidence="2 3">
    <name type="scientific">Oryza meyeriana var. granulata</name>
    <dbReference type="NCBI Taxonomy" id="110450"/>
    <lineage>
        <taxon>Eukaryota</taxon>
        <taxon>Viridiplantae</taxon>
        <taxon>Streptophyta</taxon>
        <taxon>Embryophyta</taxon>
        <taxon>Tracheophyta</taxon>
        <taxon>Spermatophyta</taxon>
        <taxon>Magnoliopsida</taxon>
        <taxon>Liliopsida</taxon>
        <taxon>Poales</taxon>
        <taxon>Poaceae</taxon>
        <taxon>BOP clade</taxon>
        <taxon>Oryzoideae</taxon>
        <taxon>Oryzeae</taxon>
        <taxon>Oryzinae</taxon>
        <taxon>Oryza</taxon>
        <taxon>Oryza meyeriana</taxon>
    </lineage>
</organism>
<dbReference type="AlphaFoldDB" id="A0A6G1C930"/>
<sequence>MTITSEDYGSFTTEDYEWVGREADEAIALKTLEDLERVQIEADEATAKKASEDTAQHQSHMIDNKDKLKKIALARVGN</sequence>
<keyword evidence="3" id="KW-1185">Reference proteome</keyword>
<dbReference type="Proteomes" id="UP000479710">
    <property type="component" value="Unassembled WGS sequence"/>
</dbReference>
<gene>
    <name evidence="2" type="ORF">E2562_019332</name>
</gene>
<evidence type="ECO:0000313" key="3">
    <source>
        <dbReference type="Proteomes" id="UP000479710"/>
    </source>
</evidence>
<dbReference type="OrthoDB" id="682309at2759"/>
<evidence type="ECO:0000256" key="1">
    <source>
        <dbReference type="SAM" id="MobiDB-lite"/>
    </source>
</evidence>
<feature type="region of interest" description="Disordered" evidence="1">
    <location>
        <begin position="46"/>
        <end position="66"/>
    </location>
</feature>
<proteinExistence type="predicted"/>
<dbReference type="EMBL" id="SPHZ02000010">
    <property type="protein sequence ID" value="KAF0896103.1"/>
    <property type="molecule type" value="Genomic_DNA"/>
</dbReference>
<comment type="caution">
    <text evidence="2">The sequence shown here is derived from an EMBL/GenBank/DDBJ whole genome shotgun (WGS) entry which is preliminary data.</text>
</comment>
<evidence type="ECO:0000313" key="2">
    <source>
        <dbReference type="EMBL" id="KAF0896103.1"/>
    </source>
</evidence>